<reference evidence="7" key="1">
    <citation type="journal article" date="2020" name="Nature">
        <title>Giant virus diversity and host interactions through global metagenomics.</title>
        <authorList>
            <person name="Schulz F."/>
            <person name="Roux S."/>
            <person name="Paez-Espino D."/>
            <person name="Jungbluth S."/>
            <person name="Walsh D.A."/>
            <person name="Denef V.J."/>
            <person name="McMahon K.D."/>
            <person name="Konstantinidis K.T."/>
            <person name="Eloe-Fadrosh E.A."/>
            <person name="Kyrpides N.C."/>
            <person name="Woyke T."/>
        </authorList>
    </citation>
    <scope>NUCLEOTIDE SEQUENCE</scope>
    <source>
        <strain evidence="7">GVMAG-S-1024976-23</strain>
    </source>
</reference>
<dbReference type="GO" id="GO:0006457">
    <property type="term" value="P:protein folding"/>
    <property type="evidence" value="ECO:0007669"/>
    <property type="project" value="InterPro"/>
</dbReference>
<evidence type="ECO:0000256" key="5">
    <source>
        <dbReference type="ARBA" id="ARBA00023235"/>
    </source>
</evidence>
<dbReference type="PROSITE" id="PS50072">
    <property type="entry name" value="CSA_PPIASE_2"/>
    <property type="match status" value="1"/>
</dbReference>
<organism evidence="7">
    <name type="scientific">viral metagenome</name>
    <dbReference type="NCBI Taxonomy" id="1070528"/>
    <lineage>
        <taxon>unclassified sequences</taxon>
        <taxon>metagenomes</taxon>
        <taxon>organismal metagenomes</taxon>
    </lineage>
</organism>
<dbReference type="PROSITE" id="PS00170">
    <property type="entry name" value="CSA_PPIASE_1"/>
    <property type="match status" value="1"/>
</dbReference>
<keyword evidence="5" id="KW-0413">Isomerase</keyword>
<dbReference type="PRINTS" id="PR00153">
    <property type="entry name" value="CSAPPISMRASE"/>
</dbReference>
<dbReference type="GO" id="GO:0005737">
    <property type="term" value="C:cytoplasm"/>
    <property type="evidence" value="ECO:0007669"/>
    <property type="project" value="TreeGrafter"/>
</dbReference>
<evidence type="ECO:0000256" key="3">
    <source>
        <dbReference type="ARBA" id="ARBA00022729"/>
    </source>
</evidence>
<protein>
    <recommendedName>
        <fullName evidence="2">peptidylprolyl isomerase</fullName>
        <ecNumber evidence="2">5.2.1.8</ecNumber>
    </recommendedName>
</protein>
<evidence type="ECO:0000256" key="4">
    <source>
        <dbReference type="ARBA" id="ARBA00023110"/>
    </source>
</evidence>
<comment type="catalytic activity">
    <reaction evidence="1">
        <text>[protein]-peptidylproline (omega=180) = [protein]-peptidylproline (omega=0)</text>
        <dbReference type="Rhea" id="RHEA:16237"/>
        <dbReference type="Rhea" id="RHEA-COMP:10747"/>
        <dbReference type="Rhea" id="RHEA-COMP:10748"/>
        <dbReference type="ChEBI" id="CHEBI:83833"/>
        <dbReference type="ChEBI" id="CHEBI:83834"/>
        <dbReference type="EC" id="5.2.1.8"/>
    </reaction>
</comment>
<dbReference type="Gene3D" id="2.40.100.10">
    <property type="entry name" value="Cyclophilin-like"/>
    <property type="match status" value="1"/>
</dbReference>
<dbReference type="InterPro" id="IPR029000">
    <property type="entry name" value="Cyclophilin-like_dom_sf"/>
</dbReference>
<evidence type="ECO:0000256" key="1">
    <source>
        <dbReference type="ARBA" id="ARBA00000971"/>
    </source>
</evidence>
<dbReference type="AlphaFoldDB" id="A0A6C0AGS7"/>
<dbReference type="SUPFAM" id="SSF50891">
    <property type="entry name" value="Cyclophilin-like"/>
    <property type="match status" value="1"/>
</dbReference>
<dbReference type="PANTHER" id="PTHR11071">
    <property type="entry name" value="PEPTIDYL-PROLYL CIS-TRANS ISOMERASE"/>
    <property type="match status" value="1"/>
</dbReference>
<dbReference type="InterPro" id="IPR020892">
    <property type="entry name" value="Cyclophilin-type_PPIase_CS"/>
</dbReference>
<dbReference type="InterPro" id="IPR002130">
    <property type="entry name" value="Cyclophilin-type_PPIase_dom"/>
</dbReference>
<dbReference type="EC" id="5.2.1.8" evidence="2"/>
<evidence type="ECO:0000313" key="7">
    <source>
        <dbReference type="EMBL" id="QHS78565.1"/>
    </source>
</evidence>
<keyword evidence="3" id="KW-0732">Signal</keyword>
<name>A0A6C0AGS7_9ZZZZ</name>
<dbReference type="GO" id="GO:0016018">
    <property type="term" value="F:cyclosporin A binding"/>
    <property type="evidence" value="ECO:0007669"/>
    <property type="project" value="TreeGrafter"/>
</dbReference>
<sequence>MSILFGVISLCVGYFGEFISKDVILEKKLELEKKKQETFTNIIEEDKKSPRNKIVYLDIVIKDFMTDDRTVRIFIELFFNKVPKTARNFYELCKKNKYAGVPFHRIIAGFMVQGGDITNYDGTGGKSIYGDKFNDENFKLKHDSEGLLSMANKGPNTNSSQFFITLAPSSHLDGKHVVFGKVIEGMEHVRNIGTSPTDFSDRPLQDVLIIFSGEKTMDAKKKQKKEN</sequence>
<proteinExistence type="predicted"/>
<dbReference type="GO" id="GO:0003755">
    <property type="term" value="F:peptidyl-prolyl cis-trans isomerase activity"/>
    <property type="evidence" value="ECO:0007669"/>
    <property type="project" value="UniProtKB-KW"/>
</dbReference>
<keyword evidence="4" id="KW-0697">Rotamase</keyword>
<dbReference type="EMBL" id="MN740601">
    <property type="protein sequence ID" value="QHS78565.1"/>
    <property type="molecule type" value="Genomic_DNA"/>
</dbReference>
<evidence type="ECO:0000259" key="6">
    <source>
        <dbReference type="PROSITE" id="PS50072"/>
    </source>
</evidence>
<feature type="domain" description="PPIase cyclophilin-type" evidence="6">
    <location>
        <begin position="72"/>
        <end position="214"/>
    </location>
</feature>
<dbReference type="FunFam" id="2.40.100.10:FF:000019">
    <property type="entry name" value="Peptidyl-prolyl cis-trans isomerase"/>
    <property type="match status" value="1"/>
</dbReference>
<accession>A0A6C0AGS7</accession>
<dbReference type="Pfam" id="PF00160">
    <property type="entry name" value="Pro_isomerase"/>
    <property type="match status" value="1"/>
</dbReference>
<evidence type="ECO:0000256" key="2">
    <source>
        <dbReference type="ARBA" id="ARBA00013194"/>
    </source>
</evidence>
<dbReference type="PANTHER" id="PTHR11071:SF561">
    <property type="entry name" value="PEPTIDYL-PROLYL CIS-TRANS ISOMERASE D-RELATED"/>
    <property type="match status" value="1"/>
</dbReference>